<name>A0ABR3GKM2_9PEZI</name>
<dbReference type="Proteomes" id="UP001447188">
    <property type="component" value="Unassembled WGS sequence"/>
</dbReference>
<sequence>MPESHISAAPGLEHFCLWSLHSWGEVEQELTEMSGTNHNTQPGISPLPRQASHELLDSQIEPYFPSMTPFHQYPFDWEPTYSEPTHELTHYTNYHIPDPTPSSPFFTYYFWLGGPIDPFNIPGCSEYLPVTVSGDMKLTDVFDTYFSAVDADVQLEYYNIMQVVFRDGEPRQGTQNYYQGAKRTGITVKETQWYGWRGFWLVGCDREEAFREACEKAKTSEMS</sequence>
<proteinExistence type="predicted"/>
<reference evidence="1 2" key="1">
    <citation type="submission" date="2024-02" db="EMBL/GenBank/DDBJ databases">
        <title>Discinaceae phylogenomics.</title>
        <authorList>
            <person name="Dirks A.C."/>
            <person name="James T.Y."/>
        </authorList>
    </citation>
    <scope>NUCLEOTIDE SEQUENCE [LARGE SCALE GENOMIC DNA]</scope>
    <source>
        <strain evidence="1 2">ACD0624</strain>
    </source>
</reference>
<evidence type="ECO:0000313" key="1">
    <source>
        <dbReference type="EMBL" id="KAL0636478.1"/>
    </source>
</evidence>
<dbReference type="EMBL" id="JBBBZM010000049">
    <property type="protein sequence ID" value="KAL0636478.1"/>
    <property type="molecule type" value="Genomic_DNA"/>
</dbReference>
<organism evidence="1 2">
    <name type="scientific">Discina gigas</name>
    <dbReference type="NCBI Taxonomy" id="1032678"/>
    <lineage>
        <taxon>Eukaryota</taxon>
        <taxon>Fungi</taxon>
        <taxon>Dikarya</taxon>
        <taxon>Ascomycota</taxon>
        <taxon>Pezizomycotina</taxon>
        <taxon>Pezizomycetes</taxon>
        <taxon>Pezizales</taxon>
        <taxon>Discinaceae</taxon>
        <taxon>Discina</taxon>
    </lineage>
</organism>
<accession>A0ABR3GKM2</accession>
<comment type="caution">
    <text evidence="1">The sequence shown here is derived from an EMBL/GenBank/DDBJ whole genome shotgun (WGS) entry which is preliminary data.</text>
</comment>
<evidence type="ECO:0000313" key="2">
    <source>
        <dbReference type="Proteomes" id="UP001447188"/>
    </source>
</evidence>
<keyword evidence="2" id="KW-1185">Reference proteome</keyword>
<gene>
    <name evidence="1" type="ORF">Q9L58_004528</name>
</gene>
<protein>
    <submittedName>
        <fullName evidence="1">Uncharacterized protein</fullName>
    </submittedName>
</protein>